<accession>A0ABU7JWU0</accession>
<gene>
    <name evidence="8" type="ORF">Q8814_20605</name>
</gene>
<dbReference type="Proteomes" id="UP001331936">
    <property type="component" value="Unassembled WGS sequence"/>
</dbReference>
<keyword evidence="2" id="KW-1003">Cell membrane</keyword>
<feature type="signal peptide" evidence="7">
    <location>
        <begin position="1"/>
        <end position="20"/>
    </location>
</feature>
<evidence type="ECO:0000256" key="3">
    <source>
        <dbReference type="ARBA" id="ARBA00022692"/>
    </source>
</evidence>
<feature type="transmembrane region" description="Helical" evidence="6">
    <location>
        <begin position="137"/>
        <end position="156"/>
    </location>
</feature>
<feature type="transmembrane region" description="Helical" evidence="6">
    <location>
        <begin position="168"/>
        <end position="187"/>
    </location>
</feature>
<organism evidence="8 9">
    <name type="scientific">Rhodococcus chondri</name>
    <dbReference type="NCBI Taxonomy" id="3065941"/>
    <lineage>
        <taxon>Bacteria</taxon>
        <taxon>Bacillati</taxon>
        <taxon>Actinomycetota</taxon>
        <taxon>Actinomycetes</taxon>
        <taxon>Mycobacteriales</taxon>
        <taxon>Nocardiaceae</taxon>
        <taxon>Rhodococcus</taxon>
    </lineage>
</organism>
<keyword evidence="5 6" id="KW-0472">Membrane</keyword>
<keyword evidence="4 6" id="KW-1133">Transmembrane helix</keyword>
<keyword evidence="7" id="KW-0732">Signal</keyword>
<feature type="chain" id="PRO_5045962514" evidence="7">
    <location>
        <begin position="21"/>
        <end position="248"/>
    </location>
</feature>
<protein>
    <submittedName>
        <fullName evidence="8">Cytochrome c oxidase assembly protein</fullName>
    </submittedName>
</protein>
<feature type="transmembrane region" description="Helical" evidence="6">
    <location>
        <begin position="104"/>
        <end position="125"/>
    </location>
</feature>
<dbReference type="EMBL" id="JAUZMZ010000151">
    <property type="protein sequence ID" value="MEE2034488.1"/>
    <property type="molecule type" value="Genomic_DNA"/>
</dbReference>
<feature type="transmembrane region" description="Helical" evidence="6">
    <location>
        <begin position="64"/>
        <end position="84"/>
    </location>
</feature>
<dbReference type="InterPro" id="IPR019108">
    <property type="entry name" value="Caa3_assmbl_CtaG-rel"/>
</dbReference>
<evidence type="ECO:0000256" key="5">
    <source>
        <dbReference type="ARBA" id="ARBA00023136"/>
    </source>
</evidence>
<evidence type="ECO:0000256" key="4">
    <source>
        <dbReference type="ARBA" id="ARBA00022989"/>
    </source>
</evidence>
<dbReference type="Pfam" id="PF09678">
    <property type="entry name" value="Caa3_CtaG"/>
    <property type="match status" value="1"/>
</dbReference>
<sequence length="248" mass="26790">MTHVLVWSVALCAVVVYATAAARTHAWPPLRTLCWSAGWCALVAVLTRPGHDGHDFVAHMVEHVVVGMVVPLLLVLAAPMTLVLRTLPVTSARHVSRVLRSEPVAVLTHPVTAAILNIGGLWLLYRTSLFDRMQADTWVMWAVTFHVVTAGYLYTFSLVGVDPSPRRAVFGTRATVLVLSIAAHNVLAKTLYADPPAGVPVEQAELGAQVMYYAGMPVELALLVLLCHRWAARDRGPALSLGATGPRV</sequence>
<evidence type="ECO:0000313" key="9">
    <source>
        <dbReference type="Proteomes" id="UP001331936"/>
    </source>
</evidence>
<name>A0ABU7JWU0_9NOCA</name>
<feature type="transmembrane region" description="Helical" evidence="6">
    <location>
        <begin position="207"/>
        <end position="227"/>
    </location>
</feature>
<evidence type="ECO:0000256" key="1">
    <source>
        <dbReference type="ARBA" id="ARBA00004651"/>
    </source>
</evidence>
<keyword evidence="3 6" id="KW-0812">Transmembrane</keyword>
<evidence type="ECO:0000256" key="6">
    <source>
        <dbReference type="SAM" id="Phobius"/>
    </source>
</evidence>
<evidence type="ECO:0000256" key="2">
    <source>
        <dbReference type="ARBA" id="ARBA00022475"/>
    </source>
</evidence>
<reference evidence="8 9" key="1">
    <citation type="submission" date="2023-08" db="EMBL/GenBank/DDBJ databases">
        <authorList>
            <person name="Girao M."/>
            <person name="Carvalho M.F."/>
        </authorList>
    </citation>
    <scope>NUCLEOTIDE SEQUENCE [LARGE SCALE GENOMIC DNA]</scope>
    <source>
        <strain evidence="8 9">CC-R104</strain>
    </source>
</reference>
<dbReference type="RefSeq" id="WP_330153857.1">
    <property type="nucleotide sequence ID" value="NZ_JAUZMZ010000151.1"/>
</dbReference>
<proteinExistence type="predicted"/>
<comment type="caution">
    <text evidence="8">The sequence shown here is derived from an EMBL/GenBank/DDBJ whole genome shotgun (WGS) entry which is preliminary data.</text>
</comment>
<evidence type="ECO:0000313" key="8">
    <source>
        <dbReference type="EMBL" id="MEE2034488.1"/>
    </source>
</evidence>
<keyword evidence="9" id="KW-1185">Reference proteome</keyword>
<evidence type="ECO:0000256" key="7">
    <source>
        <dbReference type="SAM" id="SignalP"/>
    </source>
</evidence>
<comment type="subcellular location">
    <subcellularLocation>
        <location evidence="1">Cell membrane</location>
        <topology evidence="1">Multi-pass membrane protein</topology>
    </subcellularLocation>
</comment>